<feature type="region of interest" description="Disordered" evidence="1">
    <location>
        <begin position="1"/>
        <end position="23"/>
    </location>
</feature>
<accession>A0A139I6A9</accession>
<evidence type="ECO:0000313" key="3">
    <source>
        <dbReference type="Proteomes" id="UP000073492"/>
    </source>
</evidence>
<dbReference type="EMBL" id="LFZO01000270">
    <property type="protein sequence ID" value="KXT10291.1"/>
    <property type="molecule type" value="Genomic_DNA"/>
</dbReference>
<reference evidence="2 3" key="1">
    <citation type="submission" date="2015-07" db="EMBL/GenBank/DDBJ databases">
        <title>Comparative genomics of the Sigatoka disease complex on banana suggests a link between parallel evolutionary changes in Pseudocercospora fijiensis and Pseudocercospora eumusae and increased virulence on the banana host.</title>
        <authorList>
            <person name="Chang T.-C."/>
            <person name="Salvucci A."/>
            <person name="Crous P.W."/>
            <person name="Stergiopoulos I."/>
        </authorList>
    </citation>
    <scope>NUCLEOTIDE SEQUENCE [LARGE SCALE GENOMIC DNA]</scope>
    <source>
        <strain evidence="2 3">CBS 116634</strain>
    </source>
</reference>
<sequence length="110" mass="12520">MDGNSESDPSRIANEYGEDSPGQERALKFFFQEREWTEGIIHAYSEQQGQKQILQTPYHLIHDDFNTQNMLFTYNDAADTPQFGLSDRLGLQLHVSTVPNAGISLLHPRP</sequence>
<protein>
    <submittedName>
        <fullName evidence="2">Uncharacterized protein</fullName>
    </submittedName>
</protein>
<evidence type="ECO:0000313" key="2">
    <source>
        <dbReference type="EMBL" id="KXT10291.1"/>
    </source>
</evidence>
<dbReference type="OrthoDB" id="63267at2759"/>
<dbReference type="AlphaFoldDB" id="A0A139I6A9"/>
<proteinExistence type="predicted"/>
<organism evidence="2 3">
    <name type="scientific">Pseudocercospora musae</name>
    <dbReference type="NCBI Taxonomy" id="113226"/>
    <lineage>
        <taxon>Eukaryota</taxon>
        <taxon>Fungi</taxon>
        <taxon>Dikarya</taxon>
        <taxon>Ascomycota</taxon>
        <taxon>Pezizomycotina</taxon>
        <taxon>Dothideomycetes</taxon>
        <taxon>Dothideomycetidae</taxon>
        <taxon>Mycosphaerellales</taxon>
        <taxon>Mycosphaerellaceae</taxon>
        <taxon>Pseudocercospora</taxon>
    </lineage>
</organism>
<keyword evidence="3" id="KW-1185">Reference proteome</keyword>
<dbReference type="Proteomes" id="UP000073492">
    <property type="component" value="Unassembled WGS sequence"/>
</dbReference>
<name>A0A139I6A9_9PEZI</name>
<gene>
    <name evidence="2" type="ORF">AC579_1307</name>
</gene>
<comment type="caution">
    <text evidence="2">The sequence shown here is derived from an EMBL/GenBank/DDBJ whole genome shotgun (WGS) entry which is preliminary data.</text>
</comment>
<evidence type="ECO:0000256" key="1">
    <source>
        <dbReference type="SAM" id="MobiDB-lite"/>
    </source>
</evidence>